<evidence type="ECO:0008006" key="3">
    <source>
        <dbReference type="Google" id="ProtNLM"/>
    </source>
</evidence>
<dbReference type="Proteomes" id="UP000012371">
    <property type="component" value="Unassembled WGS sequence"/>
</dbReference>
<protein>
    <recommendedName>
        <fullName evidence="3">Glyoxalase-like domain protein</fullName>
    </recommendedName>
</protein>
<sequence>MIHHIAIGTPHPSHLAKFYLKIPGSKKIKEFYYESGEVRSLWIGFGSFILMLEEGEKQSPRALVFSYSKTESSAWTQFLNQVKIQNQTDYTIYFLDSDGNHLGVSTYPEKLEPHLEMS</sequence>
<organism evidence="1 2">
    <name type="scientific">Leptospira terpstrae serovar Hualin str. LT 11-33 = ATCC 700639</name>
    <dbReference type="NCBI Taxonomy" id="1257025"/>
    <lineage>
        <taxon>Bacteria</taxon>
        <taxon>Pseudomonadati</taxon>
        <taxon>Spirochaetota</taxon>
        <taxon>Spirochaetia</taxon>
        <taxon>Leptospirales</taxon>
        <taxon>Leptospiraceae</taxon>
        <taxon>Leptospira</taxon>
    </lineage>
</organism>
<dbReference type="STRING" id="1257025.LEP1GSC203_0125"/>
<proteinExistence type="predicted"/>
<dbReference type="InterPro" id="IPR029068">
    <property type="entry name" value="Glyas_Bleomycin-R_OHBP_Dase"/>
</dbReference>
<dbReference type="EMBL" id="AOGW02000023">
    <property type="protein sequence ID" value="EMY59701.1"/>
    <property type="molecule type" value="Genomic_DNA"/>
</dbReference>
<reference evidence="1" key="1">
    <citation type="submission" date="2013-03" db="EMBL/GenBank/DDBJ databases">
        <authorList>
            <person name="Harkins D.M."/>
            <person name="Durkin A.S."/>
            <person name="Brinkac L.M."/>
            <person name="Haft D.H."/>
            <person name="Selengut J.D."/>
            <person name="Sanka R."/>
            <person name="DePew J."/>
            <person name="Purushe J."/>
            <person name="Hartskeerl R.A."/>
            <person name="Ahmed A."/>
            <person name="van der Linden H."/>
            <person name="Goris M.G.A."/>
            <person name="Vinetz J.M."/>
            <person name="Sutton G.G."/>
            <person name="Nierman W.C."/>
            <person name="Fouts D.E."/>
        </authorList>
    </citation>
    <scope>NUCLEOTIDE SEQUENCE [LARGE SCALE GENOMIC DNA]</scope>
    <source>
        <strain evidence="1">LT 11-33</strain>
    </source>
</reference>
<dbReference type="SUPFAM" id="SSF54593">
    <property type="entry name" value="Glyoxalase/Bleomycin resistance protein/Dihydroxybiphenyl dioxygenase"/>
    <property type="match status" value="1"/>
</dbReference>
<dbReference type="OrthoDB" id="341541at2"/>
<evidence type="ECO:0000313" key="2">
    <source>
        <dbReference type="Proteomes" id="UP000012371"/>
    </source>
</evidence>
<evidence type="ECO:0000313" key="1">
    <source>
        <dbReference type="EMBL" id="EMY59701.1"/>
    </source>
</evidence>
<name>N1VWA6_9LEPT</name>
<accession>N1VWA6</accession>
<gene>
    <name evidence="1" type="ORF">LEP1GSC203_0125</name>
</gene>
<dbReference type="RefSeq" id="WP_002975613.1">
    <property type="nucleotide sequence ID" value="NZ_AOGW02000023.1"/>
</dbReference>
<keyword evidence="2" id="KW-1185">Reference proteome</keyword>
<comment type="caution">
    <text evidence="1">The sequence shown here is derived from an EMBL/GenBank/DDBJ whole genome shotgun (WGS) entry which is preliminary data.</text>
</comment>
<dbReference type="AlphaFoldDB" id="N1VWA6"/>
<dbReference type="Gene3D" id="3.10.180.10">
    <property type="entry name" value="2,3-Dihydroxybiphenyl 1,2-Dioxygenase, domain 1"/>
    <property type="match status" value="1"/>
</dbReference>